<gene>
    <name evidence="1" type="ORF">HMPREF9699_01437</name>
</gene>
<evidence type="ECO:0000313" key="1">
    <source>
        <dbReference type="EMBL" id="EKB56708.1"/>
    </source>
</evidence>
<dbReference type="PATRIC" id="fig|883096.3.peg.1477"/>
<reference evidence="1 2" key="1">
    <citation type="submission" date="2012-07" db="EMBL/GenBank/DDBJ databases">
        <title>The Genome Sequence of Bergeyella zoohelcum ATCC 43767.</title>
        <authorList>
            <consortium name="The Broad Institute Genome Sequencing Platform"/>
            <person name="Earl A."/>
            <person name="Ward D."/>
            <person name="Feldgarden M."/>
            <person name="Gevers D."/>
            <person name="Huys G."/>
            <person name="Walker B."/>
            <person name="Young S.K."/>
            <person name="Zeng Q."/>
            <person name="Gargeya S."/>
            <person name="Fitzgerald M."/>
            <person name="Haas B."/>
            <person name="Abouelleil A."/>
            <person name="Alvarado L."/>
            <person name="Arachchi H.M."/>
            <person name="Berlin A.M."/>
            <person name="Chapman S.B."/>
            <person name="Goldberg J."/>
            <person name="Griggs A."/>
            <person name="Gujja S."/>
            <person name="Hansen M."/>
            <person name="Howarth C."/>
            <person name="Imamovic A."/>
            <person name="Larimer J."/>
            <person name="McCowen C."/>
            <person name="Montmayeur A."/>
            <person name="Murphy C."/>
            <person name="Neiman D."/>
            <person name="Pearson M."/>
            <person name="Priest M."/>
            <person name="Roberts A."/>
            <person name="Saif S."/>
            <person name="Shea T."/>
            <person name="Sisk P."/>
            <person name="Sykes S."/>
            <person name="Wortman J."/>
            <person name="Nusbaum C."/>
            <person name="Birren B."/>
        </authorList>
    </citation>
    <scope>NUCLEOTIDE SEQUENCE [LARGE SCALE GENOMIC DNA]</scope>
    <source>
        <strain evidence="1 2">ATCC 43767</strain>
    </source>
</reference>
<accession>K1M2Y6</accession>
<dbReference type="HOGENOM" id="CLU_846386_0_0_10"/>
<proteinExistence type="predicted"/>
<sequence>MYRLISSNHCPFCAEMAGKYPKDFKFWGWHPHCRCTTIPILKSWEQMDEDNERLILGQPIPESPERILLPKESFRNWVRDNKDKIERAKVKPFFIQNNEKYLMEKGGGSEIKPKIKNYKHLANKKQPPVFFSDITGGLIANAIKLINQQKDNFQKVSILKEITQMRDFKPIRNLSNNKNTIYGFNIKQYDEILKQKEMPKNIVIAQKLLQNKYDVYLLPNVSGVKSADFIATKSGKLFYFEAKTINGQSTIKQRLIEASTQSDRVILDIVGIDNGRDIADNIKWFFENNNSVKEVVLFKKSRLISVTNRKVGSRNFIKDFKKEWGRKK</sequence>
<dbReference type="EMBL" id="AGYA01000025">
    <property type="protein sequence ID" value="EKB56708.1"/>
    <property type="molecule type" value="Genomic_DNA"/>
</dbReference>
<dbReference type="Proteomes" id="UP000006085">
    <property type="component" value="Unassembled WGS sequence"/>
</dbReference>
<organism evidence="1 2">
    <name type="scientific">Bergeyella zoohelcum ATCC 43767</name>
    <dbReference type="NCBI Taxonomy" id="883096"/>
    <lineage>
        <taxon>Bacteria</taxon>
        <taxon>Pseudomonadati</taxon>
        <taxon>Bacteroidota</taxon>
        <taxon>Flavobacteriia</taxon>
        <taxon>Flavobacteriales</taxon>
        <taxon>Weeksellaceae</taxon>
        <taxon>Bergeyella</taxon>
    </lineage>
</organism>
<name>K1M2Y6_9FLAO</name>
<protein>
    <submittedName>
        <fullName evidence="1">Uncharacterized protein</fullName>
    </submittedName>
</protein>
<dbReference type="Gene3D" id="3.40.1350.120">
    <property type="match status" value="1"/>
</dbReference>
<dbReference type="RefSeq" id="WP_002663660.1">
    <property type="nucleotide sequence ID" value="NZ_JH932293.1"/>
</dbReference>
<comment type="caution">
    <text evidence="1">The sequence shown here is derived from an EMBL/GenBank/DDBJ whole genome shotgun (WGS) entry which is preliminary data.</text>
</comment>
<dbReference type="eggNOG" id="ENOG5030E3A">
    <property type="taxonomic scope" value="Bacteria"/>
</dbReference>
<dbReference type="OrthoDB" id="661150at2"/>
<evidence type="ECO:0000313" key="2">
    <source>
        <dbReference type="Proteomes" id="UP000006085"/>
    </source>
</evidence>
<keyword evidence="2" id="KW-1185">Reference proteome</keyword>
<dbReference type="AlphaFoldDB" id="K1M2Y6"/>